<dbReference type="PANTHER" id="PTHR47396:SF1">
    <property type="entry name" value="ATP-DEPENDENT HELICASE IRC3-RELATED"/>
    <property type="match status" value="1"/>
</dbReference>
<dbReference type="OrthoDB" id="5165890at2"/>
<evidence type="ECO:0000313" key="2">
    <source>
        <dbReference type="EMBL" id="SDK03567.1"/>
    </source>
</evidence>
<dbReference type="AlphaFoldDB" id="A0A1G8YLL9"/>
<sequence>MADLNLRPWQTTAIKKAEDWLLGADGGKHFLINAAPGSGKTICASVIAKQLYEKGEIDRTIVIAPRAEVVRQWSDEFKFVTGKTMMKVTGADHEDLAGYGLDLCATWAAVEGLLDGFQSICLSSRTLVICDEHHHAAIEAAWGRGANGAFAKAKYVLVLTGTPIRSDGQEPVWFAYDDNGRIDHPDKGSYTLTYGEAVDLDYCRPITFHRHEGKFTVSLPDGDNIAVSGTEETNLEGSLKRISGLQQALEFYKLACTPHYTKDGKADLHSYQGTMLEWAIAKLDDLRNEVPSAGGLVIAPSIEVAEYMAEIIETMEGEKPTIVHSRTPNPEAKIKAFKETTKKWLVSVAMISEGVDIKRLRILVYLPSSQTELSFRQSMGRVVRSLGPDDCSRAYVVMPTHRIFEEYARRVEMEMSSSKRGDSAEINFKLCPVCEEKCSKLETSCSSCSYEFPATKVKFKTCPDCDQLNPLGLSECQFCGCSFMHEFEVSLDEALRMGAIVRGMDIEETEVVDGEKYRREIKRELLSSGDEALINIVKRLPEESWGRLRKIINKQ</sequence>
<organism evidence="2 3">
    <name type="scientific">Billgrantia gudaonensis</name>
    <dbReference type="NCBI Taxonomy" id="376427"/>
    <lineage>
        <taxon>Bacteria</taxon>
        <taxon>Pseudomonadati</taxon>
        <taxon>Pseudomonadota</taxon>
        <taxon>Gammaproteobacteria</taxon>
        <taxon>Oceanospirillales</taxon>
        <taxon>Halomonadaceae</taxon>
        <taxon>Billgrantia</taxon>
    </lineage>
</organism>
<dbReference type="RefSeq" id="WP_089686884.1">
    <property type="nucleotide sequence ID" value="NZ_FNES01000010.1"/>
</dbReference>
<dbReference type="InterPro" id="IPR014001">
    <property type="entry name" value="Helicase_ATP-bd"/>
</dbReference>
<dbReference type="Pfam" id="PF00271">
    <property type="entry name" value="Helicase_C"/>
    <property type="match status" value="1"/>
</dbReference>
<dbReference type="GO" id="GO:0003677">
    <property type="term" value="F:DNA binding"/>
    <property type="evidence" value="ECO:0007669"/>
    <property type="project" value="InterPro"/>
</dbReference>
<keyword evidence="2" id="KW-0547">Nucleotide-binding</keyword>
<dbReference type="STRING" id="376427.SAMN04487954_110141"/>
<keyword evidence="2" id="KW-0347">Helicase</keyword>
<dbReference type="GO" id="GO:0005524">
    <property type="term" value="F:ATP binding"/>
    <property type="evidence" value="ECO:0007669"/>
    <property type="project" value="InterPro"/>
</dbReference>
<dbReference type="GO" id="GO:0005829">
    <property type="term" value="C:cytosol"/>
    <property type="evidence" value="ECO:0007669"/>
    <property type="project" value="TreeGrafter"/>
</dbReference>
<keyword evidence="3" id="KW-1185">Reference proteome</keyword>
<evidence type="ECO:0000313" key="3">
    <source>
        <dbReference type="Proteomes" id="UP000198525"/>
    </source>
</evidence>
<dbReference type="InterPro" id="IPR006935">
    <property type="entry name" value="Helicase/UvrB_N"/>
</dbReference>
<dbReference type="SUPFAM" id="SSF52540">
    <property type="entry name" value="P-loop containing nucleoside triphosphate hydrolases"/>
    <property type="match status" value="1"/>
</dbReference>
<dbReference type="GO" id="GO:0004386">
    <property type="term" value="F:helicase activity"/>
    <property type="evidence" value="ECO:0007669"/>
    <property type="project" value="UniProtKB-KW"/>
</dbReference>
<keyword evidence="2" id="KW-0378">Hydrolase</keyword>
<dbReference type="PROSITE" id="PS51192">
    <property type="entry name" value="HELICASE_ATP_BIND_1"/>
    <property type="match status" value="1"/>
</dbReference>
<keyword evidence="2" id="KW-0067">ATP-binding</keyword>
<dbReference type="GO" id="GO:0016787">
    <property type="term" value="F:hydrolase activity"/>
    <property type="evidence" value="ECO:0007669"/>
    <property type="project" value="InterPro"/>
</dbReference>
<dbReference type="SMART" id="SM00487">
    <property type="entry name" value="DEXDc"/>
    <property type="match status" value="1"/>
</dbReference>
<dbReference type="PANTHER" id="PTHR47396">
    <property type="entry name" value="TYPE I RESTRICTION ENZYME ECOKI R PROTEIN"/>
    <property type="match status" value="1"/>
</dbReference>
<evidence type="ECO:0000259" key="1">
    <source>
        <dbReference type="PROSITE" id="PS51192"/>
    </source>
</evidence>
<dbReference type="InterPro" id="IPR001650">
    <property type="entry name" value="Helicase_C-like"/>
</dbReference>
<protein>
    <submittedName>
        <fullName evidence="2">Superfamily II DNA or RNA helicase</fullName>
    </submittedName>
</protein>
<feature type="domain" description="Helicase ATP-binding" evidence="1">
    <location>
        <begin position="21"/>
        <end position="181"/>
    </location>
</feature>
<dbReference type="Proteomes" id="UP000198525">
    <property type="component" value="Unassembled WGS sequence"/>
</dbReference>
<reference evidence="2 3" key="1">
    <citation type="submission" date="2016-10" db="EMBL/GenBank/DDBJ databases">
        <authorList>
            <person name="de Groot N.N."/>
        </authorList>
    </citation>
    <scope>NUCLEOTIDE SEQUENCE [LARGE SCALE GENOMIC DNA]</scope>
    <source>
        <strain evidence="2 3">CGMCC 1.6133</strain>
    </source>
</reference>
<gene>
    <name evidence="2" type="ORF">SAMN04487954_110141</name>
</gene>
<dbReference type="Pfam" id="PF04851">
    <property type="entry name" value="ResIII"/>
    <property type="match status" value="1"/>
</dbReference>
<accession>A0A1G8YLL9</accession>
<dbReference type="InterPro" id="IPR050742">
    <property type="entry name" value="Helicase_Restrict-Modif_Enz"/>
</dbReference>
<dbReference type="Gene3D" id="3.40.50.300">
    <property type="entry name" value="P-loop containing nucleotide triphosphate hydrolases"/>
    <property type="match status" value="2"/>
</dbReference>
<name>A0A1G8YLL9_9GAMM</name>
<dbReference type="EMBL" id="FNES01000010">
    <property type="protein sequence ID" value="SDK03567.1"/>
    <property type="molecule type" value="Genomic_DNA"/>
</dbReference>
<dbReference type="InterPro" id="IPR027417">
    <property type="entry name" value="P-loop_NTPase"/>
</dbReference>
<proteinExistence type="predicted"/>